<name>A0A1F8CVJ9_9BACT</name>
<dbReference type="Proteomes" id="UP000178848">
    <property type="component" value="Unassembled WGS sequence"/>
</dbReference>
<dbReference type="AlphaFoldDB" id="A0A1F8CVJ9"/>
<dbReference type="SUPFAM" id="SSF143800">
    <property type="entry name" value="L28p-like"/>
    <property type="match status" value="1"/>
</dbReference>
<keyword evidence="3 4" id="KW-0687">Ribonucleoprotein</keyword>
<protein>
    <recommendedName>
        <fullName evidence="4">Large ribosomal subunit protein bL28</fullName>
    </recommendedName>
</protein>
<evidence type="ECO:0000256" key="1">
    <source>
        <dbReference type="ARBA" id="ARBA00008760"/>
    </source>
</evidence>
<dbReference type="InterPro" id="IPR034704">
    <property type="entry name" value="Ribosomal_bL28/bL31-like_sf"/>
</dbReference>
<dbReference type="Pfam" id="PF00830">
    <property type="entry name" value="Ribosomal_L28"/>
    <property type="match status" value="1"/>
</dbReference>
<dbReference type="GO" id="GO:0003735">
    <property type="term" value="F:structural constituent of ribosome"/>
    <property type="evidence" value="ECO:0007669"/>
    <property type="project" value="InterPro"/>
</dbReference>
<comment type="similarity">
    <text evidence="1 4">Belongs to the bacterial ribosomal protein bL28 family.</text>
</comment>
<evidence type="ECO:0000256" key="2">
    <source>
        <dbReference type="ARBA" id="ARBA00022980"/>
    </source>
</evidence>
<evidence type="ECO:0000256" key="4">
    <source>
        <dbReference type="HAMAP-Rule" id="MF_00373"/>
    </source>
</evidence>
<dbReference type="EMBL" id="MGHZ01000036">
    <property type="protein sequence ID" value="OGM80301.1"/>
    <property type="molecule type" value="Genomic_DNA"/>
</dbReference>
<sequence length="83" mass="9415">MAYICDNCGKGVVIGRSQRHRRGVAGKRWLKRAPKTARTFKPNLQKISVLVNGKKVQMRLCTKCIKKLKKEKKLHSLVNVTLG</sequence>
<dbReference type="GO" id="GO:0006412">
    <property type="term" value="P:translation"/>
    <property type="evidence" value="ECO:0007669"/>
    <property type="project" value="UniProtKB-UniRule"/>
</dbReference>
<dbReference type="PANTHER" id="PTHR39080">
    <property type="entry name" value="50S RIBOSOMAL PROTEIN L28"/>
    <property type="match status" value="1"/>
</dbReference>
<dbReference type="InterPro" id="IPR037147">
    <property type="entry name" value="Ribosomal_bL28_sf"/>
</dbReference>
<accession>A0A1F8CVJ9</accession>
<dbReference type="PANTHER" id="PTHR39080:SF1">
    <property type="entry name" value="LARGE RIBOSOMAL SUBUNIT PROTEIN BL28A"/>
    <property type="match status" value="1"/>
</dbReference>
<dbReference type="Gene3D" id="2.30.170.40">
    <property type="entry name" value="Ribosomal protein L28/L24"/>
    <property type="match status" value="1"/>
</dbReference>
<keyword evidence="2 4" id="KW-0689">Ribosomal protein</keyword>
<evidence type="ECO:0000256" key="3">
    <source>
        <dbReference type="ARBA" id="ARBA00023274"/>
    </source>
</evidence>
<reference evidence="5 6" key="1">
    <citation type="journal article" date="2016" name="Nat. Commun.">
        <title>Thousands of microbial genomes shed light on interconnected biogeochemical processes in an aquifer system.</title>
        <authorList>
            <person name="Anantharaman K."/>
            <person name="Brown C.T."/>
            <person name="Hug L.A."/>
            <person name="Sharon I."/>
            <person name="Castelle C.J."/>
            <person name="Probst A.J."/>
            <person name="Thomas B.C."/>
            <person name="Singh A."/>
            <person name="Wilkins M.J."/>
            <person name="Karaoz U."/>
            <person name="Brodie E.L."/>
            <person name="Williams K.H."/>
            <person name="Hubbard S.S."/>
            <person name="Banfield J.F."/>
        </authorList>
    </citation>
    <scope>NUCLEOTIDE SEQUENCE [LARGE SCALE GENOMIC DNA]</scope>
</reference>
<dbReference type="HAMAP" id="MF_00373">
    <property type="entry name" value="Ribosomal_bL28"/>
    <property type="match status" value="1"/>
</dbReference>
<proteinExistence type="inferred from homology"/>
<evidence type="ECO:0000313" key="6">
    <source>
        <dbReference type="Proteomes" id="UP000178848"/>
    </source>
</evidence>
<organism evidence="5 6">
    <name type="scientific">Candidatus Woesebacteria bacterium RIFOXYB1_FULL_40_26</name>
    <dbReference type="NCBI Taxonomy" id="1802539"/>
    <lineage>
        <taxon>Bacteria</taxon>
        <taxon>Candidatus Woeseibacteriota</taxon>
    </lineage>
</organism>
<comment type="caution">
    <text evidence="5">The sequence shown here is derived from an EMBL/GenBank/DDBJ whole genome shotgun (WGS) entry which is preliminary data.</text>
</comment>
<dbReference type="GO" id="GO:0005840">
    <property type="term" value="C:ribosome"/>
    <property type="evidence" value="ECO:0007669"/>
    <property type="project" value="UniProtKB-KW"/>
</dbReference>
<dbReference type="InterPro" id="IPR026569">
    <property type="entry name" value="Ribosomal_bL28"/>
</dbReference>
<dbReference type="InterPro" id="IPR050096">
    <property type="entry name" value="Bacterial_rp_bL28"/>
</dbReference>
<dbReference type="GO" id="GO:1990904">
    <property type="term" value="C:ribonucleoprotein complex"/>
    <property type="evidence" value="ECO:0007669"/>
    <property type="project" value="UniProtKB-KW"/>
</dbReference>
<gene>
    <name evidence="4" type="primary">rpmB</name>
    <name evidence="5" type="ORF">A2361_01705</name>
</gene>
<evidence type="ECO:0000313" key="5">
    <source>
        <dbReference type="EMBL" id="OGM80301.1"/>
    </source>
</evidence>